<organism evidence="1 2">
    <name type="scientific">Aeromonas veronii AMC34</name>
    <dbReference type="NCBI Taxonomy" id="1073383"/>
    <lineage>
        <taxon>Bacteria</taxon>
        <taxon>Pseudomonadati</taxon>
        <taxon>Pseudomonadota</taxon>
        <taxon>Gammaproteobacteria</taxon>
        <taxon>Aeromonadales</taxon>
        <taxon>Aeromonadaceae</taxon>
        <taxon>Aeromonas</taxon>
    </lineage>
</organism>
<accession>K1IYY1</accession>
<comment type="caution">
    <text evidence="1">The sequence shown here is derived from an EMBL/GenBank/DDBJ whole genome shotgun (WGS) entry which is preliminary data.</text>
</comment>
<proteinExistence type="predicted"/>
<dbReference type="AlphaFoldDB" id="K1IYY1"/>
<sequence>MKKHLHSNLQKTAEQLSHWLTAKGYDVRTSRVCHTPLLAVTGPLPKEMQARAVLSRECLAGVVREVALVRFGGCLLHWRQESCNRQGG</sequence>
<reference evidence="1 2" key="1">
    <citation type="submission" date="2012-06" db="EMBL/GenBank/DDBJ databases">
        <title>The Genome Sequence of Aeromonas veronii AMC34.</title>
        <authorList>
            <consortium name="The Broad Institute Genome Sequencing Platform"/>
            <person name="Earl A."/>
            <person name="Ward D."/>
            <person name="Feldgarden M."/>
            <person name="Gevers D."/>
            <person name="Graf J."/>
            <person name="Tomasi A."/>
            <person name="Horneman A."/>
            <person name="Walker B."/>
            <person name="Young S.K."/>
            <person name="Zeng Q."/>
            <person name="Gargeya S."/>
            <person name="Fitzgerald M."/>
            <person name="Haas B."/>
            <person name="Abouelleil A."/>
            <person name="Alvarado L."/>
            <person name="Arachchi H.M."/>
            <person name="Berlin A.M."/>
            <person name="Chapman S.B."/>
            <person name="Goldberg J."/>
            <person name="Griggs A."/>
            <person name="Gujja S."/>
            <person name="Hansen M."/>
            <person name="Howarth C."/>
            <person name="Imamovic A."/>
            <person name="Larimer J."/>
            <person name="McCowan C."/>
            <person name="Montmayeur A."/>
            <person name="Murphy C."/>
            <person name="Neiman D."/>
            <person name="Pearson M."/>
            <person name="Priest M."/>
            <person name="Roberts A."/>
            <person name="Saif S."/>
            <person name="Shea T."/>
            <person name="Sisk P."/>
            <person name="Sykes S."/>
            <person name="Wortman J."/>
            <person name="Nusbaum C."/>
            <person name="Birren B."/>
        </authorList>
    </citation>
    <scope>NUCLEOTIDE SEQUENCE [LARGE SCALE GENOMIC DNA]</scope>
    <source>
        <strain evidence="1 2">AMC34</strain>
    </source>
</reference>
<evidence type="ECO:0000313" key="2">
    <source>
        <dbReference type="Proteomes" id="UP000006087"/>
    </source>
</evidence>
<dbReference type="HOGENOM" id="CLU_2581871_0_0_6"/>
<protein>
    <submittedName>
        <fullName evidence="1">Uncharacterized protein</fullName>
    </submittedName>
</protein>
<dbReference type="EMBL" id="AGWU01000020">
    <property type="protein sequence ID" value="EKB19253.1"/>
    <property type="molecule type" value="Genomic_DNA"/>
</dbReference>
<dbReference type="PATRIC" id="fig|1073383.3.peg.3035"/>
<dbReference type="RefSeq" id="WP_005345954.1">
    <property type="nucleotide sequence ID" value="NZ_JH823256.1"/>
</dbReference>
<name>K1IYY1_AERVE</name>
<evidence type="ECO:0000313" key="1">
    <source>
        <dbReference type="EMBL" id="EKB19253.1"/>
    </source>
</evidence>
<gene>
    <name evidence="1" type="ORF">HMPREF1168_03027</name>
</gene>
<dbReference type="Proteomes" id="UP000006087">
    <property type="component" value="Unassembled WGS sequence"/>
</dbReference>